<reference evidence="2 3" key="1">
    <citation type="submission" date="2023-08" db="EMBL/GenBank/DDBJ databases">
        <authorList>
            <person name="Girao M."/>
            <person name="Carvalho M.F."/>
        </authorList>
    </citation>
    <scope>NUCLEOTIDE SEQUENCE [LARGE SCALE GENOMIC DNA]</scope>
    <source>
        <strain evidence="2 3">CC-R104</strain>
    </source>
</reference>
<gene>
    <name evidence="2" type="ORF">Q8814_10950</name>
</gene>
<organism evidence="2 3">
    <name type="scientific">Rhodococcus chondri</name>
    <dbReference type="NCBI Taxonomy" id="3065941"/>
    <lineage>
        <taxon>Bacteria</taxon>
        <taxon>Bacillati</taxon>
        <taxon>Actinomycetota</taxon>
        <taxon>Actinomycetes</taxon>
        <taxon>Mycobacteriales</taxon>
        <taxon>Nocardiaceae</taxon>
        <taxon>Rhodococcus</taxon>
    </lineage>
</organism>
<comment type="caution">
    <text evidence="2">The sequence shown here is derived from an EMBL/GenBank/DDBJ whole genome shotgun (WGS) entry which is preliminary data.</text>
</comment>
<dbReference type="RefSeq" id="WP_330152042.1">
    <property type="nucleotide sequence ID" value="NZ_JAUZMZ010000050.1"/>
</dbReference>
<dbReference type="EMBL" id="JAUZMZ010000050">
    <property type="protein sequence ID" value="MEE2032624.1"/>
    <property type="molecule type" value="Genomic_DNA"/>
</dbReference>
<feature type="transmembrane region" description="Helical" evidence="1">
    <location>
        <begin position="144"/>
        <end position="162"/>
    </location>
</feature>
<protein>
    <recommendedName>
        <fullName evidence="4">ABC transporter permease</fullName>
    </recommendedName>
</protein>
<keyword evidence="1" id="KW-0472">Membrane</keyword>
<accession>A0ABU7JT12</accession>
<keyword evidence="1" id="KW-1133">Transmembrane helix</keyword>
<proteinExistence type="predicted"/>
<feature type="transmembrane region" description="Helical" evidence="1">
    <location>
        <begin position="190"/>
        <end position="208"/>
    </location>
</feature>
<keyword evidence="1" id="KW-0812">Transmembrane</keyword>
<feature type="transmembrane region" description="Helical" evidence="1">
    <location>
        <begin position="79"/>
        <end position="101"/>
    </location>
</feature>
<evidence type="ECO:0000313" key="3">
    <source>
        <dbReference type="Proteomes" id="UP001331936"/>
    </source>
</evidence>
<dbReference type="Proteomes" id="UP001331936">
    <property type="component" value="Unassembled WGS sequence"/>
</dbReference>
<feature type="transmembrane region" description="Helical" evidence="1">
    <location>
        <begin position="25"/>
        <end position="50"/>
    </location>
</feature>
<keyword evidence="3" id="KW-1185">Reference proteome</keyword>
<name>A0ABU7JT12_9NOCA</name>
<evidence type="ECO:0000313" key="2">
    <source>
        <dbReference type="EMBL" id="MEE2032624.1"/>
    </source>
</evidence>
<evidence type="ECO:0000256" key="1">
    <source>
        <dbReference type="SAM" id="Phobius"/>
    </source>
</evidence>
<evidence type="ECO:0008006" key="4">
    <source>
        <dbReference type="Google" id="ProtNLM"/>
    </source>
</evidence>
<sequence length="214" mass="22403">MGDIVAGNPALAAILASTGTESSDLAFAFIVTVLQIVAIVAAVAGVQIALRMYSEETDHRVEPLLATTLRRPTYFASNVVMALSAPALGLVLAGLALGVVADAKDDGIAMTDVVLQSVATIAATWALVALALAVVGAMPRIRRLAWLAVVATFGLTILGPTFKLPEWALSISPLHHTPNVTEPGTHWSSVMWLGAITLVLVVVGFTGFRRRDIL</sequence>
<feature type="transmembrane region" description="Helical" evidence="1">
    <location>
        <begin position="113"/>
        <end position="137"/>
    </location>
</feature>